<dbReference type="GO" id="GO:0006412">
    <property type="term" value="P:translation"/>
    <property type="evidence" value="ECO:0007669"/>
    <property type="project" value="UniProtKB-UniRule"/>
</dbReference>
<keyword evidence="3 5" id="KW-0687">Ribonucleoprotein</keyword>
<dbReference type="InterPro" id="IPR001854">
    <property type="entry name" value="Ribosomal_uL29"/>
</dbReference>
<sequence length="68" mass="7898">MSQQKKFMEELSAKSVDELKKERLELRKAQFNLRMQKATGQLEKPHLFKAVRKQIAQINTVLAQKAGE</sequence>
<comment type="similarity">
    <text evidence="1 5">Belongs to the universal ribosomal protein uL29 family.</text>
</comment>
<dbReference type="Pfam" id="PF00831">
    <property type="entry name" value="Ribosomal_L29"/>
    <property type="match status" value="1"/>
</dbReference>
<dbReference type="PANTHER" id="PTHR10916:SF0">
    <property type="entry name" value="LARGE RIBOSOMAL SUBUNIT PROTEIN UL29C"/>
    <property type="match status" value="1"/>
</dbReference>
<dbReference type="Gene3D" id="1.10.287.310">
    <property type="match status" value="1"/>
</dbReference>
<accession>L8XZD3</accession>
<dbReference type="NCBIfam" id="TIGR00012">
    <property type="entry name" value="L29"/>
    <property type="match status" value="1"/>
</dbReference>
<organism evidence="6 7">
    <name type="scientific">Wohlfahrtiimonas chitiniclastica SH04</name>
    <dbReference type="NCBI Taxonomy" id="1261130"/>
    <lineage>
        <taxon>Bacteria</taxon>
        <taxon>Pseudomonadati</taxon>
        <taxon>Pseudomonadota</taxon>
        <taxon>Gammaproteobacteria</taxon>
        <taxon>Cardiobacteriales</taxon>
        <taxon>Ignatzschineriaceae</taxon>
        <taxon>Wohlfahrtiimonas</taxon>
    </lineage>
</organism>
<proteinExistence type="inferred from homology"/>
<dbReference type="SUPFAM" id="SSF46561">
    <property type="entry name" value="Ribosomal protein L29 (L29p)"/>
    <property type="match status" value="1"/>
</dbReference>
<evidence type="ECO:0000256" key="1">
    <source>
        <dbReference type="ARBA" id="ARBA00009254"/>
    </source>
</evidence>
<dbReference type="PANTHER" id="PTHR10916">
    <property type="entry name" value="60S RIBOSOMAL PROTEIN L35/50S RIBOSOMAL PROTEIN L29"/>
    <property type="match status" value="1"/>
</dbReference>
<protein>
    <recommendedName>
        <fullName evidence="4 5">Large ribosomal subunit protein uL29</fullName>
    </recommendedName>
</protein>
<evidence type="ECO:0000313" key="6">
    <source>
        <dbReference type="EMBL" id="ELV08095.1"/>
    </source>
</evidence>
<dbReference type="AlphaFoldDB" id="L8XZD3"/>
<keyword evidence="2 5" id="KW-0689">Ribosomal protein</keyword>
<dbReference type="FunFam" id="1.10.287.310:FF:000001">
    <property type="entry name" value="50S ribosomal protein L29"/>
    <property type="match status" value="1"/>
</dbReference>
<dbReference type="GO" id="GO:0003735">
    <property type="term" value="F:structural constituent of ribosome"/>
    <property type="evidence" value="ECO:0007669"/>
    <property type="project" value="InterPro"/>
</dbReference>
<evidence type="ECO:0000256" key="2">
    <source>
        <dbReference type="ARBA" id="ARBA00022980"/>
    </source>
</evidence>
<dbReference type="Proteomes" id="UP000011617">
    <property type="component" value="Unassembled WGS sequence"/>
</dbReference>
<dbReference type="CDD" id="cd00427">
    <property type="entry name" value="Ribosomal_L29_HIP"/>
    <property type="match status" value="1"/>
</dbReference>
<evidence type="ECO:0000256" key="5">
    <source>
        <dbReference type="HAMAP-Rule" id="MF_00374"/>
    </source>
</evidence>
<dbReference type="HOGENOM" id="CLU_158491_1_0_6"/>
<evidence type="ECO:0000256" key="4">
    <source>
        <dbReference type="ARBA" id="ARBA00035204"/>
    </source>
</evidence>
<evidence type="ECO:0000313" key="7">
    <source>
        <dbReference type="Proteomes" id="UP000011617"/>
    </source>
</evidence>
<evidence type="ECO:0000256" key="3">
    <source>
        <dbReference type="ARBA" id="ARBA00023274"/>
    </source>
</evidence>
<dbReference type="OrthoDB" id="9815192at2"/>
<gene>
    <name evidence="5" type="primary">rpmC</name>
    <name evidence="6" type="ORF">F387_00825</name>
</gene>
<reference evidence="6 7" key="1">
    <citation type="journal article" date="2013" name="Genome Announc.">
        <title>Complete Genome Sequence of Wohlfahrtiimonas chitiniclastica Strain SH04, Isolated from Chrysomya megacephala Collected from Pudong International Airport in China.</title>
        <authorList>
            <person name="Cao X.M."/>
            <person name="Chen T."/>
            <person name="Xu L.Z."/>
            <person name="Yao L.S."/>
            <person name="Qi J."/>
            <person name="Zhang X.L."/>
            <person name="Yan Q.L."/>
            <person name="Deng Y.H."/>
            <person name="Guo T.Y."/>
            <person name="Wang J."/>
            <person name="Hu K.X."/>
            <person name="Xu B.L."/>
        </authorList>
    </citation>
    <scope>NUCLEOTIDE SEQUENCE [LARGE SCALE GENOMIC DNA]</scope>
    <source>
        <strain evidence="6 7">SH04</strain>
    </source>
</reference>
<dbReference type="HAMAP" id="MF_00374">
    <property type="entry name" value="Ribosomal_uL29"/>
    <property type="match status" value="1"/>
</dbReference>
<dbReference type="GO" id="GO:0022625">
    <property type="term" value="C:cytosolic large ribosomal subunit"/>
    <property type="evidence" value="ECO:0007669"/>
    <property type="project" value="TreeGrafter"/>
</dbReference>
<dbReference type="InterPro" id="IPR050063">
    <property type="entry name" value="Ribosomal_protein_uL29"/>
</dbReference>
<dbReference type="PROSITE" id="PS00579">
    <property type="entry name" value="RIBOSOMAL_L29"/>
    <property type="match status" value="1"/>
</dbReference>
<comment type="caution">
    <text evidence="6">The sequence shown here is derived from an EMBL/GenBank/DDBJ whole genome shotgun (WGS) entry which is preliminary data.</text>
</comment>
<dbReference type="PATRIC" id="fig|1261130.3.peg.1244"/>
<dbReference type="InterPro" id="IPR036049">
    <property type="entry name" value="Ribosomal_uL29_sf"/>
</dbReference>
<dbReference type="EMBL" id="AOBV01000007">
    <property type="protein sequence ID" value="ELV08095.1"/>
    <property type="molecule type" value="Genomic_DNA"/>
</dbReference>
<keyword evidence="7" id="KW-1185">Reference proteome</keyword>
<dbReference type="InterPro" id="IPR018254">
    <property type="entry name" value="Ribosomal_uL29_CS"/>
</dbReference>
<name>L8XZD3_9GAMM</name>